<reference evidence="3" key="1">
    <citation type="submission" date="2024-04" db="EMBL/GenBank/DDBJ databases">
        <authorList>
            <person name="Shaw F."/>
            <person name="Minotto A."/>
        </authorList>
    </citation>
    <scope>NUCLEOTIDE SEQUENCE [LARGE SCALE GENOMIC DNA]</scope>
</reference>
<keyword evidence="3" id="KW-1185">Reference proteome</keyword>
<sequence length="436" mass="48205">MLGVRTVLASFRDRNHKDGLDAWKCRRCSKRVAGPSTAPATSVTASRKQADQLQFEPKVEIKDVKPHMGPIVSTSHASLSEAGPSVVKAERKQAKNDAPAMAAPRPTKVEKKPAILVSQHAETDYIDLTESPAQPIGRTSSHPFMNHHVSSAGPSSQQRNIALTSYRDQARSPSLSSYRSSSIASTLTTPSNTASPRSSISRGPSTPFAEMSIKDRSDPIASTSRPREHLDTPPAPRQPLREVDQSKTSAALPYVGGKVDISALVRTLRAEGKLNAPPSYLLDATRSTTIIPTRKDPEFVIIDNDIKMREVNEDIRDSTPRRIPSHRDTMSAERSTRTPSARSSESGSMPPVPLGLAPEWMRQMDADRQKGERDDLDRLLAKSARVRQRQYQEKSETTARRKPVARRLGPKGRKMREAQGVQFLVREWISENKHPD</sequence>
<protein>
    <submittedName>
        <fullName evidence="2">Uncharacterized protein</fullName>
    </submittedName>
</protein>
<feature type="compositionally biased region" description="Low complexity" evidence="1">
    <location>
        <begin position="172"/>
        <end position="185"/>
    </location>
</feature>
<evidence type="ECO:0000313" key="3">
    <source>
        <dbReference type="Proteomes" id="UP001497453"/>
    </source>
</evidence>
<feature type="compositionally biased region" description="Polar residues" evidence="1">
    <location>
        <begin position="337"/>
        <end position="347"/>
    </location>
</feature>
<organism evidence="2 3">
    <name type="scientific">Somion occarium</name>
    <dbReference type="NCBI Taxonomy" id="3059160"/>
    <lineage>
        <taxon>Eukaryota</taxon>
        <taxon>Fungi</taxon>
        <taxon>Dikarya</taxon>
        <taxon>Basidiomycota</taxon>
        <taxon>Agaricomycotina</taxon>
        <taxon>Agaricomycetes</taxon>
        <taxon>Polyporales</taxon>
        <taxon>Cerrenaceae</taxon>
        <taxon>Somion</taxon>
    </lineage>
</organism>
<feature type="compositionally biased region" description="Polar residues" evidence="1">
    <location>
        <begin position="186"/>
        <end position="204"/>
    </location>
</feature>
<feature type="region of interest" description="Disordered" evidence="1">
    <location>
        <begin position="316"/>
        <end position="356"/>
    </location>
</feature>
<feature type="region of interest" description="Disordered" evidence="1">
    <location>
        <begin position="131"/>
        <end position="249"/>
    </location>
</feature>
<evidence type="ECO:0000256" key="1">
    <source>
        <dbReference type="SAM" id="MobiDB-lite"/>
    </source>
</evidence>
<accession>A0ABP1E013</accession>
<feature type="compositionally biased region" description="Basic and acidic residues" evidence="1">
    <location>
        <begin position="390"/>
        <end position="399"/>
    </location>
</feature>
<dbReference type="EMBL" id="OZ037950">
    <property type="protein sequence ID" value="CAL1712512.1"/>
    <property type="molecule type" value="Genomic_DNA"/>
</dbReference>
<gene>
    <name evidence="2" type="ORF">GFSPODELE1_LOCUS8860</name>
</gene>
<feature type="region of interest" description="Disordered" evidence="1">
    <location>
        <begin position="385"/>
        <end position="418"/>
    </location>
</feature>
<proteinExistence type="predicted"/>
<feature type="compositionally biased region" description="Basic residues" evidence="1">
    <location>
        <begin position="400"/>
        <end position="414"/>
    </location>
</feature>
<feature type="compositionally biased region" description="Polar residues" evidence="1">
    <location>
        <begin position="137"/>
        <end position="167"/>
    </location>
</feature>
<feature type="compositionally biased region" description="Basic and acidic residues" evidence="1">
    <location>
        <begin position="316"/>
        <end position="336"/>
    </location>
</feature>
<dbReference type="Proteomes" id="UP001497453">
    <property type="component" value="Chromosome 7"/>
</dbReference>
<name>A0ABP1E013_9APHY</name>
<evidence type="ECO:0000313" key="2">
    <source>
        <dbReference type="EMBL" id="CAL1712512.1"/>
    </source>
</evidence>